<reference evidence="2 3" key="1">
    <citation type="journal article" date="2013" name="Int. J. Syst. Evol. Microbiol.">
        <title>Aquimarina gracilis sp. nov., isolated from the gut microflora of a mussel, Mytilus coruscus, and emended description of Aquimarina spongiae.</title>
        <authorList>
            <person name="Park S.C."/>
            <person name="Choe H.N."/>
            <person name="Baik K.S."/>
            <person name="Seong C.N."/>
        </authorList>
    </citation>
    <scope>NUCLEOTIDE SEQUENCE [LARGE SCALE GENOMIC DNA]</scope>
    <source>
        <strain evidence="2 3">PSC32</strain>
    </source>
</reference>
<protein>
    <submittedName>
        <fullName evidence="2">Diphthine--ammonia ligase</fullName>
        <ecNumber evidence="2">6.3.1.14</ecNumber>
    </submittedName>
</protein>
<dbReference type="Pfam" id="PF01902">
    <property type="entry name" value="Diphthami_syn_2"/>
    <property type="match status" value="1"/>
</dbReference>
<dbReference type="EMBL" id="JAYKLX010000006">
    <property type="protein sequence ID" value="MEB3346551.1"/>
    <property type="molecule type" value="Genomic_DNA"/>
</dbReference>
<dbReference type="GO" id="GO:0017178">
    <property type="term" value="F:diphthine-ammonia ligase activity"/>
    <property type="evidence" value="ECO:0007669"/>
    <property type="project" value="UniProtKB-EC"/>
</dbReference>
<dbReference type="PIRSF" id="PIRSF039123">
    <property type="entry name" value="Diphthamide_synthase"/>
    <property type="match status" value="1"/>
</dbReference>
<accession>A0ABU5ZXH3</accession>
<keyword evidence="3" id="KW-1185">Reference proteome</keyword>
<comment type="caution">
    <text evidence="2">The sequence shown here is derived from an EMBL/GenBank/DDBJ whole genome shotgun (WGS) entry which is preliminary data.</text>
</comment>
<dbReference type="RefSeq" id="WP_324180580.1">
    <property type="nucleotide sequence ID" value="NZ_BAABAW010000006.1"/>
</dbReference>
<dbReference type="EC" id="6.3.1.14" evidence="2"/>
<dbReference type="NCBIfam" id="TIGR00290">
    <property type="entry name" value="MJ0570_dom"/>
    <property type="match status" value="1"/>
</dbReference>
<dbReference type="InterPro" id="IPR002761">
    <property type="entry name" value="Diphthami_syn_dom"/>
</dbReference>
<sequence>MYKTYFNWSSGKDSSLALYKILQQGEYHISKLITTVNQDYERVSMHGLREALLDEQASSIGIALEKIKLPAMVSMDLYNEVMKKSVERLRIEGYSHCIFGDIFLEDLRDYREKQLKIEGIKAIFPLWKKNTRDLLLEFIDLGFKAITVCVNAKYLDESFCGRVLDKSFMNDLPSKVDPCGENGEFHTFVFDGPIFNKPVDFEIGEKVLRSYEPSDDDDCFVDDDNDKNWDTSFWYCDLIPK</sequence>
<proteinExistence type="predicted"/>
<dbReference type="Gene3D" id="3.40.50.620">
    <property type="entry name" value="HUPs"/>
    <property type="match status" value="1"/>
</dbReference>
<organism evidence="2 3">
    <name type="scientific">Aquimarina gracilis</name>
    <dbReference type="NCBI Taxonomy" id="874422"/>
    <lineage>
        <taxon>Bacteria</taxon>
        <taxon>Pseudomonadati</taxon>
        <taxon>Bacteroidota</taxon>
        <taxon>Flavobacteriia</taxon>
        <taxon>Flavobacteriales</taxon>
        <taxon>Flavobacteriaceae</taxon>
        <taxon>Aquimarina</taxon>
    </lineage>
</organism>
<dbReference type="InterPro" id="IPR030662">
    <property type="entry name" value="DPH6/MJ0570"/>
</dbReference>
<dbReference type="CDD" id="cd01994">
    <property type="entry name" value="AANH_PF0828-like"/>
    <property type="match status" value="1"/>
</dbReference>
<gene>
    <name evidence="2" type="ORF">U6A24_13820</name>
</gene>
<evidence type="ECO:0000313" key="2">
    <source>
        <dbReference type="EMBL" id="MEB3346551.1"/>
    </source>
</evidence>
<evidence type="ECO:0000313" key="3">
    <source>
        <dbReference type="Proteomes" id="UP001327027"/>
    </source>
</evidence>
<keyword evidence="2" id="KW-0436">Ligase</keyword>
<evidence type="ECO:0000259" key="1">
    <source>
        <dbReference type="Pfam" id="PF01902"/>
    </source>
</evidence>
<dbReference type="Proteomes" id="UP001327027">
    <property type="component" value="Unassembled WGS sequence"/>
</dbReference>
<dbReference type="Gene3D" id="3.90.1490.10">
    <property type="entry name" value="putative n-type atp pyrophosphatase, domain 2"/>
    <property type="match status" value="1"/>
</dbReference>
<dbReference type="SUPFAM" id="SSF52402">
    <property type="entry name" value="Adenine nucleotide alpha hydrolases-like"/>
    <property type="match status" value="1"/>
</dbReference>
<name>A0ABU5ZXH3_9FLAO</name>
<feature type="domain" description="Diphthamide synthase" evidence="1">
    <location>
        <begin position="4"/>
        <end position="202"/>
    </location>
</feature>
<dbReference type="InterPro" id="IPR014729">
    <property type="entry name" value="Rossmann-like_a/b/a_fold"/>
</dbReference>